<dbReference type="InterPro" id="IPR007282">
    <property type="entry name" value="NOT2/3/5_C"/>
</dbReference>
<keyword evidence="6" id="KW-0597">Phosphoprotein</keyword>
<feature type="compositionally biased region" description="Polar residues" evidence="10">
    <location>
        <begin position="807"/>
        <end position="817"/>
    </location>
</feature>
<dbReference type="PANTHER" id="PTHR23326">
    <property type="entry name" value="CCR4 NOT-RELATED"/>
    <property type="match status" value="1"/>
</dbReference>
<dbReference type="PIRSF" id="PIRSF005290">
    <property type="entry name" value="NOT_su_3_5"/>
    <property type="match status" value="1"/>
</dbReference>
<feature type="compositionally biased region" description="Basic and acidic residues" evidence="10">
    <location>
        <begin position="756"/>
        <end position="767"/>
    </location>
</feature>
<evidence type="ECO:0000256" key="10">
    <source>
        <dbReference type="SAM" id="MobiDB-lite"/>
    </source>
</evidence>
<evidence type="ECO:0000256" key="2">
    <source>
        <dbReference type="ARBA" id="ARBA00004496"/>
    </source>
</evidence>
<dbReference type="GO" id="GO:0005737">
    <property type="term" value="C:cytoplasm"/>
    <property type="evidence" value="ECO:0007669"/>
    <property type="project" value="UniProtKB-SubCell"/>
</dbReference>
<feature type="region of interest" description="Disordered" evidence="10">
    <location>
        <begin position="411"/>
        <end position="465"/>
    </location>
</feature>
<evidence type="ECO:0000256" key="1">
    <source>
        <dbReference type="ARBA" id="ARBA00004123"/>
    </source>
</evidence>
<feature type="compositionally biased region" description="Basic and acidic residues" evidence="10">
    <location>
        <begin position="256"/>
        <end position="266"/>
    </location>
</feature>
<feature type="region of interest" description="Disordered" evidence="10">
    <location>
        <begin position="734"/>
        <end position="792"/>
    </location>
</feature>
<evidence type="ECO:0000313" key="14">
    <source>
        <dbReference type="Proteomes" id="UP000288805"/>
    </source>
</evidence>
<evidence type="ECO:0000313" key="13">
    <source>
        <dbReference type="EMBL" id="RVX09552.1"/>
    </source>
</evidence>
<feature type="compositionally biased region" description="Polar residues" evidence="10">
    <location>
        <begin position="446"/>
        <end position="459"/>
    </location>
</feature>
<comment type="similarity">
    <text evidence="3">Belongs to the CNOT2/3/5 family.</text>
</comment>
<evidence type="ECO:0000259" key="11">
    <source>
        <dbReference type="Pfam" id="PF04065"/>
    </source>
</evidence>
<dbReference type="AlphaFoldDB" id="A0A438JKS8"/>
<evidence type="ECO:0000256" key="5">
    <source>
        <dbReference type="ARBA" id="ARBA00022491"/>
    </source>
</evidence>
<proteinExistence type="inferred from homology"/>
<feature type="compositionally biased region" description="Polar residues" evidence="10">
    <location>
        <begin position="773"/>
        <end position="788"/>
    </location>
</feature>
<dbReference type="Gene3D" id="2.30.30.1020">
    <property type="entry name" value="CCR4-NOT complex subunit 2/3/5, C-terminal domain"/>
    <property type="match status" value="1"/>
</dbReference>
<evidence type="ECO:0000259" key="12">
    <source>
        <dbReference type="Pfam" id="PF04153"/>
    </source>
</evidence>
<keyword evidence="5" id="KW-0678">Repressor</keyword>
<dbReference type="FunFam" id="2.30.30.1020:FF:000003">
    <property type="entry name" value="CCR4-NOT transcription complex subunit 3 isoform X1"/>
    <property type="match status" value="1"/>
</dbReference>
<accession>A0A438JKS8</accession>
<feature type="domain" description="CCR4-Not complex component Not N-terminal" evidence="11">
    <location>
        <begin position="216"/>
        <end position="370"/>
    </location>
</feature>
<reference evidence="13 14" key="1">
    <citation type="journal article" date="2018" name="PLoS Genet.">
        <title>Population sequencing reveals clonal diversity and ancestral inbreeding in the grapevine cultivar Chardonnay.</title>
        <authorList>
            <person name="Roach M.J."/>
            <person name="Johnson D.L."/>
            <person name="Bohlmann J."/>
            <person name="van Vuuren H.J."/>
            <person name="Jones S.J."/>
            <person name="Pretorius I.S."/>
            <person name="Schmidt S.A."/>
            <person name="Borneman A.R."/>
        </authorList>
    </citation>
    <scope>NUCLEOTIDE SEQUENCE [LARGE SCALE GENOMIC DNA]</scope>
    <source>
        <strain evidence="14">cv. Chardonnay</strain>
        <tissue evidence="13">Leaf</tissue>
    </source>
</reference>
<evidence type="ECO:0000256" key="8">
    <source>
        <dbReference type="ARBA" id="ARBA00023163"/>
    </source>
</evidence>
<gene>
    <name evidence="13" type="primary">Cnot3_0</name>
    <name evidence="13" type="ORF">CK203_012255</name>
</gene>
<dbReference type="Pfam" id="PF04153">
    <property type="entry name" value="NOT2_3_5_C"/>
    <property type="match status" value="1"/>
</dbReference>
<comment type="caution">
    <text evidence="13">The sequence shown here is derived from an EMBL/GenBank/DDBJ whole genome shotgun (WGS) entry which is preliminary data.</text>
</comment>
<evidence type="ECO:0000256" key="9">
    <source>
        <dbReference type="ARBA" id="ARBA00023242"/>
    </source>
</evidence>
<dbReference type="Pfam" id="PF04065">
    <property type="entry name" value="Not3"/>
    <property type="match status" value="2"/>
</dbReference>
<feature type="compositionally biased region" description="Polar residues" evidence="10">
    <location>
        <begin position="829"/>
        <end position="838"/>
    </location>
</feature>
<dbReference type="InterPro" id="IPR040168">
    <property type="entry name" value="Not2/3/5"/>
</dbReference>
<feature type="region of interest" description="Disordered" evidence="10">
    <location>
        <begin position="537"/>
        <end position="558"/>
    </location>
</feature>
<evidence type="ECO:0000256" key="6">
    <source>
        <dbReference type="ARBA" id="ARBA00022553"/>
    </source>
</evidence>
<dbReference type="InterPro" id="IPR038635">
    <property type="entry name" value="CCR4-NOT_su2/3/5_C_sf"/>
</dbReference>
<feature type="region of interest" description="Disordered" evidence="10">
    <location>
        <begin position="804"/>
        <end position="843"/>
    </location>
</feature>
<sequence>MGASRKLQGEIDRVLKKVQEGVDVFDSIWNKVYDTDNANQKEKFEADLKKEIKKLQRYRDQIKTWIQSSEIKDKKVSLSLSPSSCLSSFLSFPTPFFFFSPRDFDLGGGSITAATIISTLLCNGVADLIAFNRFSDVLFHNSTRHKDTASSSDIFTCIATATLFCHYPCSYSSIAMTVSGNLEIATNSGSLLATTTLFTFRVITVTTSTTVSASYEQALLDARKLIEREMERFKICEKETKTKAFSKEGLGQQPKTDPKEKAKSETRDWLNTVVGELESQIDSFEAEIEGLSVKKGKTRPPRLTHLETSIARHKAHIMKLELILRLLDNDELSPEQVNDVKDFLDDYVERNQEDFEEFSDVDDLYNSLPLDKVESLEDLVTIGAPGLVKGAPALSLKNSLTPTQIPATVTSPLQQSTSIQEQSEETASQDSNSEIGPRTPPAKNSVIGSSASSTPTGSHATPIPLNVSAHNLSASPAPTILPSSTSVRGVLENAGTAISSPVNVSSSAKEEEIASFPGRRSSPALVETGLVRGIGRVPSANDMSKRSTLGADERLGGGGMVQPLVSPLSNRMILPQTAKTNDGTGLADSSSVGEAAVIAGRVFSPSVVPGMQWRPGSSFQNQNESHCSIPNDPSNSLCLASFLYFKGQFRGRTEITLDQKEKFLQRLQQVQQQTQSTILGMPPLSGGNHKQFSAQQQNPLLQQFNSQSSSVSPQVGLGVGVQAPGLNTVTSAAIQQQPGSIHQQSNQQALLSTGPKDADVGHVKAEDQQQQQNVSDDSTMESAPSSLGKNLMNEDDLKAPYAMDTSAGVSGSLTEPSQVPRDTDLSPGQPVQSNQPSGSLGVIGRRSISDLGAIGDTLSGSAVNSGGMHDQLYNLQMLEAAFYKLPQPKDSERARNYTPAPCCDPPSYPQVQAPIVNNPAFWERLGLDTFGTDTLFFAFYYQQNTYQQYLAAKELKKQSWRYHRKYNTWFQRHEEPKVATDEFEQGTYVYFDFHIANDDLQHGWYVDITLTLYLKLLLVTMFG</sequence>
<evidence type="ECO:0000256" key="4">
    <source>
        <dbReference type="ARBA" id="ARBA00022490"/>
    </source>
</evidence>
<keyword evidence="7" id="KW-0805">Transcription regulation</keyword>
<dbReference type="InterPro" id="IPR007207">
    <property type="entry name" value="Not_N"/>
</dbReference>
<feature type="domain" description="NOT2/NOT3/NOT5 C-terminal" evidence="12">
    <location>
        <begin position="883"/>
        <end position="994"/>
    </location>
</feature>
<organism evidence="13 14">
    <name type="scientific">Vitis vinifera</name>
    <name type="common">Grape</name>
    <dbReference type="NCBI Taxonomy" id="29760"/>
    <lineage>
        <taxon>Eukaryota</taxon>
        <taxon>Viridiplantae</taxon>
        <taxon>Streptophyta</taxon>
        <taxon>Embryophyta</taxon>
        <taxon>Tracheophyta</taxon>
        <taxon>Spermatophyta</taxon>
        <taxon>Magnoliopsida</taxon>
        <taxon>eudicotyledons</taxon>
        <taxon>Gunneridae</taxon>
        <taxon>Pentapetalae</taxon>
        <taxon>rosids</taxon>
        <taxon>Vitales</taxon>
        <taxon>Vitaceae</taxon>
        <taxon>Viteae</taxon>
        <taxon>Vitis</taxon>
    </lineage>
</organism>
<feature type="domain" description="CCR4-Not complex component Not N-terminal" evidence="11">
    <location>
        <begin position="4"/>
        <end position="75"/>
    </location>
</feature>
<dbReference type="GO" id="GO:0005634">
    <property type="term" value="C:nucleus"/>
    <property type="evidence" value="ECO:0007669"/>
    <property type="project" value="UniProtKB-SubCell"/>
</dbReference>
<dbReference type="Proteomes" id="UP000288805">
    <property type="component" value="Unassembled WGS sequence"/>
</dbReference>
<evidence type="ECO:0000256" key="3">
    <source>
        <dbReference type="ARBA" id="ARBA00007682"/>
    </source>
</evidence>
<dbReference type="GO" id="GO:0030015">
    <property type="term" value="C:CCR4-NOT core complex"/>
    <property type="evidence" value="ECO:0007669"/>
    <property type="project" value="InterPro"/>
</dbReference>
<evidence type="ECO:0000256" key="7">
    <source>
        <dbReference type="ARBA" id="ARBA00023015"/>
    </source>
</evidence>
<keyword evidence="8" id="KW-0804">Transcription</keyword>
<name>A0A438JKS8_VITVI</name>
<dbReference type="EMBL" id="QGNW01000037">
    <property type="protein sequence ID" value="RVX09552.1"/>
    <property type="molecule type" value="Genomic_DNA"/>
</dbReference>
<keyword evidence="9" id="KW-0539">Nucleus</keyword>
<feature type="region of interest" description="Disordered" evidence="10">
    <location>
        <begin position="246"/>
        <end position="266"/>
    </location>
</feature>
<comment type="subcellular location">
    <subcellularLocation>
        <location evidence="2">Cytoplasm</location>
    </subcellularLocation>
    <subcellularLocation>
        <location evidence="1">Nucleus</location>
    </subcellularLocation>
</comment>
<feature type="compositionally biased region" description="Polar residues" evidence="10">
    <location>
        <begin position="734"/>
        <end position="751"/>
    </location>
</feature>
<feature type="compositionally biased region" description="Low complexity" evidence="10">
    <location>
        <begin position="414"/>
        <end position="429"/>
    </location>
</feature>
<dbReference type="InterPro" id="IPR012270">
    <property type="entry name" value="CCR4-NOT_su3/5"/>
</dbReference>
<dbReference type="GO" id="GO:0006355">
    <property type="term" value="P:regulation of DNA-templated transcription"/>
    <property type="evidence" value="ECO:0007669"/>
    <property type="project" value="InterPro"/>
</dbReference>
<protein>
    <submittedName>
        <fullName evidence="13">CCR4-NOT transcription complex subunit 3</fullName>
    </submittedName>
</protein>
<keyword evidence="4" id="KW-0963">Cytoplasm</keyword>